<comment type="subcellular location">
    <subcellularLocation>
        <location evidence="1">Membrane</location>
        <topology evidence="1">Multi-pass membrane protein</topology>
    </subcellularLocation>
</comment>
<dbReference type="SUPFAM" id="SSF103473">
    <property type="entry name" value="MFS general substrate transporter"/>
    <property type="match status" value="1"/>
</dbReference>
<gene>
    <name evidence="8" type="ORF">NCTC10254_01126</name>
</gene>
<evidence type="ECO:0000313" key="8">
    <source>
        <dbReference type="EMBL" id="SPW28100.1"/>
    </source>
</evidence>
<feature type="transmembrane region" description="Helical" evidence="7">
    <location>
        <begin position="60"/>
        <end position="83"/>
    </location>
</feature>
<keyword evidence="2" id="KW-0813">Transport</keyword>
<feature type="transmembrane region" description="Helical" evidence="7">
    <location>
        <begin position="6"/>
        <end position="22"/>
    </location>
</feature>
<proteinExistence type="predicted"/>
<evidence type="ECO:0000256" key="7">
    <source>
        <dbReference type="SAM" id="Phobius"/>
    </source>
</evidence>
<dbReference type="GO" id="GO:0016020">
    <property type="term" value="C:membrane"/>
    <property type="evidence" value="ECO:0007669"/>
    <property type="project" value="UniProtKB-SubCell"/>
</dbReference>
<dbReference type="AlphaFoldDB" id="A0A6H9XRB3"/>
<comment type="caution">
    <text evidence="8">The sequence shown here is derived from an EMBL/GenBank/DDBJ whole genome shotgun (WGS) entry which is preliminary data.</text>
</comment>
<feature type="transmembrane region" description="Helical" evidence="7">
    <location>
        <begin position="124"/>
        <end position="144"/>
    </location>
</feature>
<dbReference type="InterPro" id="IPR036259">
    <property type="entry name" value="MFS_trans_sf"/>
</dbReference>
<feature type="transmembrane region" description="Helical" evidence="7">
    <location>
        <begin position="196"/>
        <end position="216"/>
    </location>
</feature>
<keyword evidence="4 7" id="KW-0812">Transmembrane</keyword>
<feature type="transmembrane region" description="Helical" evidence="7">
    <location>
        <begin position="257"/>
        <end position="277"/>
    </location>
</feature>
<evidence type="ECO:0000256" key="1">
    <source>
        <dbReference type="ARBA" id="ARBA00004141"/>
    </source>
</evidence>
<protein>
    <submittedName>
        <fullName evidence="8">Predicted permease</fullName>
    </submittedName>
</protein>
<dbReference type="GO" id="GO:0055085">
    <property type="term" value="P:transmembrane transport"/>
    <property type="evidence" value="ECO:0007669"/>
    <property type="project" value="InterPro"/>
</dbReference>
<dbReference type="InterPro" id="IPR004776">
    <property type="entry name" value="Mem_transp_PIN-like"/>
</dbReference>
<dbReference type="RefSeq" id="WP_005526149.1">
    <property type="nucleotide sequence ID" value="NZ_CP050134.2"/>
</dbReference>
<dbReference type="GeneID" id="84574431"/>
<organism evidence="8 9">
    <name type="scientific">Corynebacterium matruchotii</name>
    <dbReference type="NCBI Taxonomy" id="43768"/>
    <lineage>
        <taxon>Bacteria</taxon>
        <taxon>Bacillati</taxon>
        <taxon>Actinomycetota</taxon>
        <taxon>Actinomycetes</taxon>
        <taxon>Mycobacteriales</taxon>
        <taxon>Corynebacteriaceae</taxon>
        <taxon>Corynebacterium</taxon>
    </lineage>
</organism>
<name>A0A6H9XRB3_9CORY</name>
<keyword evidence="6 7" id="KW-0472">Membrane</keyword>
<evidence type="ECO:0000256" key="2">
    <source>
        <dbReference type="ARBA" id="ARBA00022448"/>
    </source>
</evidence>
<feature type="transmembrane region" description="Helical" evidence="7">
    <location>
        <begin position="289"/>
        <end position="308"/>
    </location>
</feature>
<feature type="transmembrane region" description="Helical" evidence="7">
    <location>
        <begin position="165"/>
        <end position="184"/>
    </location>
</feature>
<accession>A0A6H9XRB3</accession>
<feature type="transmembrane region" description="Helical" evidence="7">
    <location>
        <begin position="228"/>
        <end position="251"/>
    </location>
</feature>
<evidence type="ECO:0000256" key="3">
    <source>
        <dbReference type="ARBA" id="ARBA00022475"/>
    </source>
</evidence>
<evidence type="ECO:0000256" key="4">
    <source>
        <dbReference type="ARBA" id="ARBA00022692"/>
    </source>
</evidence>
<evidence type="ECO:0000256" key="6">
    <source>
        <dbReference type="ARBA" id="ARBA00023136"/>
    </source>
</evidence>
<dbReference type="Pfam" id="PF03547">
    <property type="entry name" value="Mem_trans"/>
    <property type="match status" value="1"/>
</dbReference>
<feature type="transmembrane region" description="Helical" evidence="7">
    <location>
        <begin position="34"/>
        <end position="54"/>
    </location>
</feature>
<evidence type="ECO:0000313" key="9">
    <source>
        <dbReference type="Proteomes" id="UP000249886"/>
    </source>
</evidence>
<sequence length="310" mass="32546">MLGVLEGFAIILMVIFIGYLLARFRVITSDDQRLVLNRVAFYAATPALIFMVVSQSSRDALFSPVILVEALTALVTSGIFVAVSHRFFPTDRASTVMGAAATAYVNSNNIGLPVGMYVLGNAGYVAPLLVVQMTIFTPLVLALISDNNTTGSRARKVGGAIASSLFSPIVVAAFLGLIIGVTGITIPKGIVEPVRILGGASIPMILMSFGASLTNARPLGDPTQRPAAITATALKVVGMPMIAVGLGFVCGLRGDELYAVVILSSLPTAQNVYNYAATYQRGMVVTRDTVLLSTFLALPLMLTVAALFGR</sequence>
<dbReference type="PANTHER" id="PTHR36838">
    <property type="entry name" value="AUXIN EFFLUX CARRIER FAMILY PROTEIN"/>
    <property type="match status" value="1"/>
</dbReference>
<reference evidence="8 9" key="1">
    <citation type="submission" date="2018-06" db="EMBL/GenBank/DDBJ databases">
        <authorList>
            <consortium name="Pathogen Informatics"/>
            <person name="Doyle S."/>
        </authorList>
    </citation>
    <scope>NUCLEOTIDE SEQUENCE [LARGE SCALE GENOMIC DNA]</scope>
    <source>
        <strain evidence="8 9">NCTC10254</strain>
    </source>
</reference>
<evidence type="ECO:0000256" key="5">
    <source>
        <dbReference type="ARBA" id="ARBA00022989"/>
    </source>
</evidence>
<dbReference type="PANTHER" id="PTHR36838:SF1">
    <property type="entry name" value="SLR1864 PROTEIN"/>
    <property type="match status" value="1"/>
</dbReference>
<dbReference type="EMBL" id="UARK01000004">
    <property type="protein sequence ID" value="SPW28100.1"/>
    <property type="molecule type" value="Genomic_DNA"/>
</dbReference>
<keyword evidence="5 7" id="KW-1133">Transmembrane helix</keyword>
<dbReference type="Proteomes" id="UP000249886">
    <property type="component" value="Unassembled WGS sequence"/>
</dbReference>
<feature type="transmembrane region" description="Helical" evidence="7">
    <location>
        <begin position="95"/>
        <end position="118"/>
    </location>
</feature>
<keyword evidence="3" id="KW-1003">Cell membrane</keyword>